<evidence type="ECO:0000313" key="13">
    <source>
        <dbReference type="Proteomes" id="UP000675664"/>
    </source>
</evidence>
<evidence type="ECO:0000256" key="2">
    <source>
        <dbReference type="ARBA" id="ARBA00022695"/>
    </source>
</evidence>
<evidence type="ECO:0000256" key="1">
    <source>
        <dbReference type="ARBA" id="ARBA00022679"/>
    </source>
</evidence>
<proteinExistence type="predicted"/>
<reference evidence="12" key="1">
    <citation type="submission" date="2021-04" db="EMBL/GenBank/DDBJ databases">
        <title>Sinoanaerobacter chloroacetimidivorans sp. nov., an obligate anaerobic bacterium isolated from anaerobic sludge.</title>
        <authorList>
            <person name="Bao Y."/>
        </authorList>
    </citation>
    <scope>NUCLEOTIDE SEQUENCE</scope>
    <source>
        <strain evidence="12">BAD-6</strain>
    </source>
</reference>
<feature type="domain" description="Cyclic GMP-AMP synthase DncV-like nucleotidyltransferase" evidence="11">
    <location>
        <begin position="49"/>
        <end position="129"/>
    </location>
</feature>
<keyword evidence="5" id="KW-0067">ATP-binding</keyword>
<dbReference type="CDD" id="cd05400">
    <property type="entry name" value="NT_2-5OAS_ClassI-CCAase"/>
    <property type="match status" value="1"/>
</dbReference>
<accession>A0A8J8B1T7</accession>
<keyword evidence="8" id="KW-0051">Antiviral defense</keyword>
<dbReference type="InterPro" id="IPR006116">
    <property type="entry name" value="NT_2-5OAS_ClassI-CCAase"/>
</dbReference>
<evidence type="ECO:0000256" key="10">
    <source>
        <dbReference type="ARBA" id="ARBA00048304"/>
    </source>
</evidence>
<evidence type="ECO:0000313" key="12">
    <source>
        <dbReference type="EMBL" id="MBR0598584.1"/>
    </source>
</evidence>
<dbReference type="Proteomes" id="UP000675664">
    <property type="component" value="Unassembled WGS sequence"/>
</dbReference>
<dbReference type="GO" id="GO:0009117">
    <property type="term" value="P:nucleotide metabolic process"/>
    <property type="evidence" value="ECO:0007669"/>
    <property type="project" value="UniProtKB-KW"/>
</dbReference>
<keyword evidence="4" id="KW-0547">Nucleotide-binding</keyword>
<dbReference type="EMBL" id="JAGSND010000007">
    <property type="protein sequence ID" value="MBR0598584.1"/>
    <property type="molecule type" value="Genomic_DNA"/>
</dbReference>
<gene>
    <name evidence="12" type="ORF">KCX82_11900</name>
</gene>
<evidence type="ECO:0000259" key="11">
    <source>
        <dbReference type="Pfam" id="PF21654"/>
    </source>
</evidence>
<keyword evidence="7" id="KW-0546">Nucleotide metabolism</keyword>
<evidence type="ECO:0000256" key="3">
    <source>
        <dbReference type="ARBA" id="ARBA00022723"/>
    </source>
</evidence>
<evidence type="ECO:0000256" key="7">
    <source>
        <dbReference type="ARBA" id="ARBA00023080"/>
    </source>
</evidence>
<dbReference type="GO" id="GO:0005524">
    <property type="term" value="F:ATP binding"/>
    <property type="evidence" value="ECO:0007669"/>
    <property type="project" value="UniProtKB-KW"/>
</dbReference>
<dbReference type="GO" id="GO:0051607">
    <property type="term" value="P:defense response to virus"/>
    <property type="evidence" value="ECO:0007669"/>
    <property type="project" value="UniProtKB-KW"/>
</dbReference>
<dbReference type="RefSeq" id="WP_227018704.1">
    <property type="nucleotide sequence ID" value="NZ_JAGSND010000007.1"/>
</dbReference>
<name>A0A8J8B1T7_9FIRM</name>
<keyword evidence="6" id="KW-0460">Magnesium</keyword>
<evidence type="ECO:0000256" key="4">
    <source>
        <dbReference type="ARBA" id="ARBA00022741"/>
    </source>
</evidence>
<organism evidence="12 13">
    <name type="scientific">Sinanaerobacter chloroacetimidivorans</name>
    <dbReference type="NCBI Taxonomy" id="2818044"/>
    <lineage>
        <taxon>Bacteria</taxon>
        <taxon>Bacillati</taxon>
        <taxon>Bacillota</taxon>
        <taxon>Clostridia</taxon>
        <taxon>Peptostreptococcales</taxon>
        <taxon>Anaerovoracaceae</taxon>
        <taxon>Sinanaerobacter</taxon>
    </lineage>
</organism>
<comment type="caution">
    <text evidence="12">The sequence shown here is derived from an EMBL/GenBank/DDBJ whole genome shotgun (WGS) entry which is preliminary data.</text>
</comment>
<dbReference type="GO" id="GO:0046872">
    <property type="term" value="F:metal ion binding"/>
    <property type="evidence" value="ECO:0007669"/>
    <property type="project" value="UniProtKB-KW"/>
</dbReference>
<protein>
    <recommendedName>
        <fullName evidence="9">Cyclic GMP-AMP synthase</fullName>
    </recommendedName>
</protein>
<dbReference type="InterPro" id="IPR048445">
    <property type="entry name" value="DncV-like_NTFase"/>
</dbReference>
<evidence type="ECO:0000256" key="6">
    <source>
        <dbReference type="ARBA" id="ARBA00022842"/>
    </source>
</evidence>
<keyword evidence="1" id="KW-0808">Transferase</keyword>
<sequence>MINLQKEFLDFHDKIKLEDENVTLREKRDILLKKLKDNISDDAATYSTFNQGSYAMGTGIVPENEDYDIDVGLKFSINKNDYTDPIVPKKWVRDALDGHTKSVEIRRSCITVAYQNNGESLFHVDFAIYAANNDDGKLYIAKGKEFSSSENKKWELSDPQGLIDIIKGKFSGDDAAQFRRVIRYIKKWRTHQFSSNGNGAPTGISLTILAYNLFPVSKTYDWSTQKYTYDDFDALYNFVSSVKNAFSLTWNSEENAWYHTISTSLPVEPYNNLFEKMTEKQMESFYQKLNTMLSKLNEVKTKEKRVDACTILVDVFGEDFPVTVDKSMVGTSESAIK</sequence>
<dbReference type="GO" id="GO:0016779">
    <property type="term" value="F:nucleotidyltransferase activity"/>
    <property type="evidence" value="ECO:0007669"/>
    <property type="project" value="UniProtKB-KW"/>
</dbReference>
<dbReference type="Pfam" id="PF21654">
    <property type="entry name" value="DncV-like_NTFase"/>
    <property type="match status" value="1"/>
</dbReference>
<evidence type="ECO:0000256" key="5">
    <source>
        <dbReference type="ARBA" id="ARBA00022840"/>
    </source>
</evidence>
<evidence type="ECO:0000256" key="9">
    <source>
        <dbReference type="ARBA" id="ARBA00044145"/>
    </source>
</evidence>
<dbReference type="AlphaFoldDB" id="A0A8J8B1T7"/>
<evidence type="ECO:0000256" key="8">
    <source>
        <dbReference type="ARBA" id="ARBA00023118"/>
    </source>
</evidence>
<keyword evidence="2" id="KW-0548">Nucleotidyltransferase</keyword>
<dbReference type="SUPFAM" id="SSF81631">
    <property type="entry name" value="PAP/OAS1 substrate-binding domain"/>
    <property type="match status" value="1"/>
</dbReference>
<reference evidence="12" key="2">
    <citation type="submission" date="2021-04" db="EMBL/GenBank/DDBJ databases">
        <authorList>
            <person name="Liu J."/>
        </authorList>
    </citation>
    <scope>NUCLEOTIDE SEQUENCE</scope>
    <source>
        <strain evidence="12">BAD-6</strain>
    </source>
</reference>
<keyword evidence="13" id="KW-1185">Reference proteome</keyword>
<keyword evidence="3" id="KW-0479">Metal-binding</keyword>
<comment type="catalytic activity">
    <reaction evidence="10">
        <text>GTP + ATP = 3',3'-cGAMP + 2 diphosphate</text>
        <dbReference type="Rhea" id="RHEA:35647"/>
        <dbReference type="ChEBI" id="CHEBI:30616"/>
        <dbReference type="ChEBI" id="CHEBI:33019"/>
        <dbReference type="ChEBI" id="CHEBI:37565"/>
        <dbReference type="ChEBI" id="CHEBI:71501"/>
    </reaction>
    <physiologicalReaction direction="left-to-right" evidence="10">
        <dbReference type="Rhea" id="RHEA:35648"/>
    </physiologicalReaction>
</comment>